<feature type="region of interest" description="Disordered" evidence="9">
    <location>
        <begin position="411"/>
        <end position="441"/>
    </location>
</feature>
<accession>A0A8J4SSE5</accession>
<keyword evidence="3 10" id="KW-1133">Transmembrane helix</keyword>
<evidence type="ECO:0000256" key="8">
    <source>
        <dbReference type="RuleBase" id="RU000688"/>
    </source>
</evidence>
<dbReference type="PANTHER" id="PTHR24240">
    <property type="entry name" value="OPSIN"/>
    <property type="match status" value="1"/>
</dbReference>
<evidence type="ECO:0000259" key="11">
    <source>
        <dbReference type="PROSITE" id="PS50262"/>
    </source>
</evidence>
<keyword evidence="5 10" id="KW-0472">Membrane</keyword>
<dbReference type="Gene3D" id="1.20.1070.10">
    <property type="entry name" value="Rhodopsin 7-helix transmembrane proteins"/>
    <property type="match status" value="2"/>
</dbReference>
<evidence type="ECO:0000256" key="9">
    <source>
        <dbReference type="SAM" id="MobiDB-lite"/>
    </source>
</evidence>
<sequence length="594" mass="68444">MPVSQLPTAVSEDSSLNEANLDTVKRQERTSPLPSRRKLNNTSARNNSSLLIFLLAFNDFIICVVDIPATLVQIVWEMATLDLVCRFHLTLKALVFIVSVLLLLLIAFDRWFIICFIPSRRIPRRTLFILIALCYAVGVAWSIPFGLRHGVMIQFEVSSIDPLILPTSNLGKLSVYDDPASDTTSMTKYFNEVASVNTTTWSFNHHKYLPPVVNRTMLQSLLNVGTCTNYERYISDNNYYNYRLSIFVLFSVVFILVCFIYGSILTFVWWHQRRWKANGTCGNRKVITLERPAMSQRSNQTNSSTFALSDRAVSNPLVSNLANFVKDQKIQLELTKKQSISFDRIESGSLLNRSILSGTNMEINPYVNPVIVNVQQTAEIQRPISIDMAMHRNESENDPTLRRNRCDQIHSAKTQKPSKTLRLTRRSHPPRDSVKGRTRTKARIATRHLRTAVMFILITASFLISYLPNLLIENGFIWPLEWESTSLTDTRLQTFYQMEMMSSANFNAATSNDTPVGNRTAFDWTPRLGAEYMLGTEHKEPADSFNWTHHLRRLFHYMYFMTTVSNPLIYFFLNLKFRGELNQLFTRIRLSFFR</sequence>
<feature type="transmembrane region" description="Helical" evidence="10">
    <location>
        <begin position="246"/>
        <end position="270"/>
    </location>
</feature>
<evidence type="ECO:0000256" key="4">
    <source>
        <dbReference type="ARBA" id="ARBA00023040"/>
    </source>
</evidence>
<comment type="subcellular location">
    <subcellularLocation>
        <location evidence="1">Membrane</location>
        <topology evidence="1">Multi-pass membrane protein</topology>
    </subcellularLocation>
</comment>
<dbReference type="GO" id="GO:0016020">
    <property type="term" value="C:membrane"/>
    <property type="evidence" value="ECO:0007669"/>
    <property type="project" value="UniProtKB-SubCell"/>
</dbReference>
<evidence type="ECO:0000313" key="13">
    <source>
        <dbReference type="Proteomes" id="UP000748531"/>
    </source>
</evidence>
<protein>
    <recommendedName>
        <fullName evidence="11">G-protein coupled receptors family 1 profile domain-containing protein</fullName>
    </recommendedName>
</protein>
<keyword evidence="13" id="KW-1185">Reference proteome</keyword>
<dbReference type="GO" id="GO:0004930">
    <property type="term" value="F:G protein-coupled receptor activity"/>
    <property type="evidence" value="ECO:0007669"/>
    <property type="project" value="UniProtKB-KW"/>
</dbReference>
<evidence type="ECO:0000256" key="10">
    <source>
        <dbReference type="SAM" id="Phobius"/>
    </source>
</evidence>
<keyword evidence="2 8" id="KW-0812">Transmembrane</keyword>
<keyword evidence="4 8" id="KW-0297">G-protein coupled receptor</keyword>
<dbReference type="OrthoDB" id="6117944at2759"/>
<dbReference type="PROSITE" id="PS50262">
    <property type="entry name" value="G_PROTEIN_RECEP_F1_2"/>
    <property type="match status" value="1"/>
</dbReference>
<feature type="transmembrane region" description="Helical" evidence="10">
    <location>
        <begin position="87"/>
        <end position="106"/>
    </location>
</feature>
<dbReference type="InterPro" id="IPR017452">
    <property type="entry name" value="GPCR_Rhodpsn_7TM"/>
</dbReference>
<name>A0A8J4SSE5_9TREM</name>
<dbReference type="EMBL" id="LUCH01000797">
    <property type="protein sequence ID" value="KAF5404297.1"/>
    <property type="molecule type" value="Genomic_DNA"/>
</dbReference>
<keyword evidence="6 8" id="KW-0675">Receptor</keyword>
<evidence type="ECO:0000256" key="7">
    <source>
        <dbReference type="ARBA" id="ARBA00023224"/>
    </source>
</evidence>
<comment type="similarity">
    <text evidence="8">Belongs to the G-protein coupled receptor 1 family.</text>
</comment>
<dbReference type="PROSITE" id="PS00237">
    <property type="entry name" value="G_PROTEIN_RECEP_F1_1"/>
    <property type="match status" value="1"/>
</dbReference>
<gene>
    <name evidence="12" type="ORF">PHET_02184</name>
</gene>
<dbReference type="Pfam" id="PF00001">
    <property type="entry name" value="7tm_1"/>
    <property type="match status" value="1"/>
</dbReference>
<dbReference type="CDD" id="cd00637">
    <property type="entry name" value="7tm_classA_rhodopsin-like"/>
    <property type="match status" value="1"/>
</dbReference>
<reference evidence="12" key="1">
    <citation type="submission" date="2019-05" db="EMBL/GenBank/DDBJ databases">
        <title>Annotation for the trematode Paragonimus heterotremus.</title>
        <authorList>
            <person name="Choi Y.-J."/>
        </authorList>
    </citation>
    <scope>NUCLEOTIDE SEQUENCE</scope>
    <source>
        <strain evidence="12">LC</strain>
    </source>
</reference>
<evidence type="ECO:0000256" key="3">
    <source>
        <dbReference type="ARBA" id="ARBA00022989"/>
    </source>
</evidence>
<feature type="domain" description="G-protein coupled receptors family 1 profile" evidence="11">
    <location>
        <begin position="16"/>
        <end position="570"/>
    </location>
</feature>
<dbReference type="InterPro" id="IPR050125">
    <property type="entry name" value="GPCR_opsins"/>
</dbReference>
<evidence type="ECO:0000256" key="6">
    <source>
        <dbReference type="ARBA" id="ARBA00023170"/>
    </source>
</evidence>
<comment type="caution">
    <text evidence="12">The sequence shown here is derived from an EMBL/GenBank/DDBJ whole genome shotgun (WGS) entry which is preliminary data.</text>
</comment>
<dbReference type="SUPFAM" id="SSF81321">
    <property type="entry name" value="Family A G protein-coupled receptor-like"/>
    <property type="match status" value="2"/>
</dbReference>
<dbReference type="PRINTS" id="PR00237">
    <property type="entry name" value="GPCRRHODOPSN"/>
</dbReference>
<evidence type="ECO:0000256" key="1">
    <source>
        <dbReference type="ARBA" id="ARBA00004141"/>
    </source>
</evidence>
<feature type="transmembrane region" description="Helical" evidence="10">
    <location>
        <begin position="50"/>
        <end position="75"/>
    </location>
</feature>
<evidence type="ECO:0000313" key="12">
    <source>
        <dbReference type="EMBL" id="KAF5404297.1"/>
    </source>
</evidence>
<feature type="transmembrane region" description="Helical" evidence="10">
    <location>
        <begin position="554"/>
        <end position="573"/>
    </location>
</feature>
<keyword evidence="7 8" id="KW-0807">Transducer</keyword>
<dbReference type="InterPro" id="IPR000276">
    <property type="entry name" value="GPCR_Rhodpsn"/>
</dbReference>
<feature type="transmembrane region" description="Helical" evidence="10">
    <location>
        <begin position="127"/>
        <end position="147"/>
    </location>
</feature>
<dbReference type="AlphaFoldDB" id="A0A8J4SSE5"/>
<proteinExistence type="inferred from homology"/>
<feature type="transmembrane region" description="Helical" evidence="10">
    <location>
        <begin position="449"/>
        <end position="472"/>
    </location>
</feature>
<dbReference type="Proteomes" id="UP000748531">
    <property type="component" value="Unassembled WGS sequence"/>
</dbReference>
<organism evidence="12 13">
    <name type="scientific">Paragonimus heterotremus</name>
    <dbReference type="NCBI Taxonomy" id="100268"/>
    <lineage>
        <taxon>Eukaryota</taxon>
        <taxon>Metazoa</taxon>
        <taxon>Spiralia</taxon>
        <taxon>Lophotrochozoa</taxon>
        <taxon>Platyhelminthes</taxon>
        <taxon>Trematoda</taxon>
        <taxon>Digenea</taxon>
        <taxon>Plagiorchiida</taxon>
        <taxon>Troglotremata</taxon>
        <taxon>Troglotrematidae</taxon>
        <taxon>Paragonimus</taxon>
    </lineage>
</organism>
<evidence type="ECO:0000256" key="5">
    <source>
        <dbReference type="ARBA" id="ARBA00023136"/>
    </source>
</evidence>
<evidence type="ECO:0000256" key="2">
    <source>
        <dbReference type="ARBA" id="ARBA00022692"/>
    </source>
</evidence>